<feature type="transmembrane region" description="Helical" evidence="1">
    <location>
        <begin position="63"/>
        <end position="83"/>
    </location>
</feature>
<organism evidence="2 3">
    <name type="scientific">Ruania alba</name>
    <dbReference type="NCBI Taxonomy" id="648782"/>
    <lineage>
        <taxon>Bacteria</taxon>
        <taxon>Bacillati</taxon>
        <taxon>Actinomycetota</taxon>
        <taxon>Actinomycetes</taxon>
        <taxon>Micrococcales</taxon>
        <taxon>Ruaniaceae</taxon>
        <taxon>Ruania</taxon>
    </lineage>
</organism>
<protein>
    <submittedName>
        <fullName evidence="2">Uncharacterized protein</fullName>
    </submittedName>
</protein>
<dbReference type="Proteomes" id="UP000199220">
    <property type="component" value="Unassembled WGS sequence"/>
</dbReference>
<dbReference type="EMBL" id="FNTX01000002">
    <property type="protein sequence ID" value="SEE95538.1"/>
    <property type="molecule type" value="Genomic_DNA"/>
</dbReference>
<accession>A0A1H5N4F6</accession>
<reference evidence="3" key="1">
    <citation type="submission" date="2016-10" db="EMBL/GenBank/DDBJ databases">
        <authorList>
            <person name="Varghese N."/>
            <person name="Submissions S."/>
        </authorList>
    </citation>
    <scope>NUCLEOTIDE SEQUENCE [LARGE SCALE GENOMIC DNA]</scope>
    <source>
        <strain evidence="3">DSM 21368</strain>
    </source>
</reference>
<keyword evidence="1" id="KW-0812">Transmembrane</keyword>
<dbReference type="STRING" id="648782.SAMN04488554_3854"/>
<keyword evidence="1" id="KW-1133">Transmembrane helix</keyword>
<evidence type="ECO:0000313" key="3">
    <source>
        <dbReference type="Proteomes" id="UP000199220"/>
    </source>
</evidence>
<sequence length="91" mass="9765">MAEPRTSLAARIAGVLGLVLFAPVLFLFTVSGLVAPLWAVVGMLLVGVATLAVAIWQVRRRPWLVLALPLALLLVWIVVLILGEQLLGWTA</sequence>
<keyword evidence="1" id="KW-0472">Membrane</keyword>
<feature type="transmembrane region" description="Helical" evidence="1">
    <location>
        <begin position="37"/>
        <end position="56"/>
    </location>
</feature>
<feature type="transmembrane region" description="Helical" evidence="1">
    <location>
        <begin position="12"/>
        <end position="31"/>
    </location>
</feature>
<gene>
    <name evidence="2" type="ORF">SAMN04488554_3854</name>
</gene>
<keyword evidence="3" id="KW-1185">Reference proteome</keyword>
<proteinExistence type="predicted"/>
<dbReference type="AlphaFoldDB" id="A0A1H5N4F6"/>
<name>A0A1H5N4F6_9MICO</name>
<evidence type="ECO:0000256" key="1">
    <source>
        <dbReference type="SAM" id="Phobius"/>
    </source>
</evidence>
<dbReference type="RefSeq" id="WP_217632512.1">
    <property type="nucleotide sequence ID" value="NZ_FNTX01000002.1"/>
</dbReference>
<evidence type="ECO:0000313" key="2">
    <source>
        <dbReference type="EMBL" id="SEE95538.1"/>
    </source>
</evidence>